<gene>
    <name evidence="4" type="ORF">SISSUDRAFT_1126865</name>
</gene>
<evidence type="ECO:0000256" key="2">
    <source>
        <dbReference type="SAM" id="MobiDB-lite"/>
    </source>
</evidence>
<evidence type="ECO:0000256" key="1">
    <source>
        <dbReference type="PROSITE-ProRule" id="PRU00042"/>
    </source>
</evidence>
<protein>
    <recommendedName>
        <fullName evidence="3">C2H2-type domain-containing protein</fullName>
    </recommendedName>
</protein>
<reference evidence="4 5" key="1">
    <citation type="journal article" date="2016" name="Mol. Biol. Evol.">
        <title>Comparative Genomics of Early-Diverging Mushroom-Forming Fungi Provides Insights into the Origins of Lignocellulose Decay Capabilities.</title>
        <authorList>
            <person name="Nagy L.G."/>
            <person name="Riley R."/>
            <person name="Tritt A."/>
            <person name="Adam C."/>
            <person name="Daum C."/>
            <person name="Floudas D."/>
            <person name="Sun H."/>
            <person name="Yadav J.S."/>
            <person name="Pangilinan J."/>
            <person name="Larsson K.H."/>
            <person name="Matsuura K."/>
            <person name="Barry K."/>
            <person name="Labutti K."/>
            <person name="Kuo R."/>
            <person name="Ohm R.A."/>
            <person name="Bhattacharya S.S."/>
            <person name="Shirouzu T."/>
            <person name="Yoshinaga Y."/>
            <person name="Martin F.M."/>
            <person name="Grigoriev I.V."/>
            <person name="Hibbett D.S."/>
        </authorList>
    </citation>
    <scope>NUCLEOTIDE SEQUENCE [LARGE SCALE GENOMIC DNA]</scope>
    <source>
        <strain evidence="4 5">HHB10207 ss-3</strain>
    </source>
</reference>
<feature type="domain" description="C2H2-type" evidence="3">
    <location>
        <begin position="111"/>
        <end position="139"/>
    </location>
</feature>
<evidence type="ECO:0000259" key="3">
    <source>
        <dbReference type="PROSITE" id="PS50157"/>
    </source>
</evidence>
<keyword evidence="1" id="KW-0479">Metal-binding</keyword>
<keyword evidence="1" id="KW-0862">Zinc</keyword>
<dbReference type="Gene3D" id="3.30.160.60">
    <property type="entry name" value="Classic Zinc Finger"/>
    <property type="match status" value="1"/>
</dbReference>
<dbReference type="EMBL" id="KV428026">
    <property type="protein sequence ID" value="KZT40983.1"/>
    <property type="molecule type" value="Genomic_DNA"/>
</dbReference>
<feature type="compositionally biased region" description="Acidic residues" evidence="2">
    <location>
        <begin position="34"/>
        <end position="43"/>
    </location>
</feature>
<dbReference type="Proteomes" id="UP000076798">
    <property type="component" value="Unassembled WGS sequence"/>
</dbReference>
<dbReference type="SUPFAM" id="SSF57667">
    <property type="entry name" value="beta-beta-alpha zinc fingers"/>
    <property type="match status" value="1"/>
</dbReference>
<keyword evidence="5" id="KW-1185">Reference proteome</keyword>
<dbReference type="InterPro" id="IPR013087">
    <property type="entry name" value="Znf_C2H2_type"/>
</dbReference>
<dbReference type="GO" id="GO:0008270">
    <property type="term" value="F:zinc ion binding"/>
    <property type="evidence" value="ECO:0007669"/>
    <property type="project" value="UniProtKB-KW"/>
</dbReference>
<accession>A0A166FTH5</accession>
<name>A0A166FTH5_9AGAM</name>
<organism evidence="4 5">
    <name type="scientific">Sistotremastrum suecicum HHB10207 ss-3</name>
    <dbReference type="NCBI Taxonomy" id="1314776"/>
    <lineage>
        <taxon>Eukaryota</taxon>
        <taxon>Fungi</taxon>
        <taxon>Dikarya</taxon>
        <taxon>Basidiomycota</taxon>
        <taxon>Agaricomycotina</taxon>
        <taxon>Agaricomycetes</taxon>
        <taxon>Sistotremastrales</taxon>
        <taxon>Sistotremastraceae</taxon>
        <taxon>Sistotremastrum</taxon>
    </lineage>
</organism>
<evidence type="ECO:0000313" key="4">
    <source>
        <dbReference type="EMBL" id="KZT40983.1"/>
    </source>
</evidence>
<dbReference type="PROSITE" id="PS50157">
    <property type="entry name" value="ZINC_FINGER_C2H2_2"/>
    <property type="match status" value="1"/>
</dbReference>
<evidence type="ECO:0000313" key="5">
    <source>
        <dbReference type="Proteomes" id="UP000076798"/>
    </source>
</evidence>
<feature type="region of interest" description="Disordered" evidence="2">
    <location>
        <begin position="34"/>
        <end position="63"/>
    </location>
</feature>
<dbReference type="OrthoDB" id="3176823at2759"/>
<dbReference type="AlphaFoldDB" id="A0A166FTH5"/>
<dbReference type="InterPro" id="IPR036236">
    <property type="entry name" value="Znf_C2H2_sf"/>
</dbReference>
<keyword evidence="1" id="KW-0863">Zinc-finger</keyword>
<sequence>MVSAAVKSRMKPTIKKETQDLNVSVADVLAGLVESEDEDASVNEDEKANKGIGGKKKKVNEEVKEEVKGEPQLIPVNGGYICGIKGCEHTARSGGDMKRHWEVLDHGPGQYVCETCERELTRKDSLKRHQRNANACRKYLAEKAKTLNDSDASVDSVEL</sequence>
<proteinExistence type="predicted"/>